<sequence>MNIKIYFYNITCIIIGSYHYFSFATVYTLPNNNNRLIGENIEIVTPVNNTHSLEYFSEKFKVGISNMLEANPDIDVYLPNSETRLLIPHQLILPNTIHSGVVINTAEMRLYYYPKNNNIVIVLPIAIGTVKNATPSHWITSIKHKKKNPFWIPTKSMRDEYLKQGKFLPTIFPAGPNNPMGLYALYLEKSYAIHGTNCNFGIGLRITRGCIRLRPQDIEYLFHIVPVGTRVQFINEPIKTTVETNGMRYLEIHNPLSYSTEETRSDSSVIAHLKEQVQSILRDDFNIDHQIINKALQDRSGIPINITRNSLKIKSK</sequence>
<keyword evidence="6" id="KW-0732">Signal</keyword>
<name>D2XN98_9ENTR</name>
<feature type="active site" description="Proton donor/acceptor" evidence="12">
    <location>
        <position position="194"/>
    </location>
</feature>
<keyword evidence="13" id="KW-1133">Transmembrane helix</keyword>
<dbReference type="InterPro" id="IPR050979">
    <property type="entry name" value="LD-transpeptidase"/>
</dbReference>
<keyword evidence="10 12" id="KW-0573">Peptidoglycan synthesis</keyword>
<reference evidence="15" key="1">
    <citation type="journal article" date="2010" name="Mol. Biol. Evol.">
        <title>Slip into something more functional: selection maintains ancient frameshifts in homopolymeric sequences.</title>
        <authorList>
            <person name="Wernegreen J.J."/>
            <person name="Kauppinen S.N."/>
            <person name="Degnan P.H."/>
        </authorList>
    </citation>
    <scope>NUCLEOTIDE SEQUENCE</scope>
</reference>
<dbReference type="PANTHER" id="PTHR30582">
    <property type="entry name" value="L,D-TRANSPEPTIDASE"/>
    <property type="match status" value="1"/>
</dbReference>
<dbReference type="GO" id="GO:0042597">
    <property type="term" value="C:periplasmic space"/>
    <property type="evidence" value="ECO:0007669"/>
    <property type="project" value="UniProtKB-SubCell"/>
</dbReference>
<dbReference type="GO" id="GO:0016757">
    <property type="term" value="F:glycosyltransferase activity"/>
    <property type="evidence" value="ECO:0007669"/>
    <property type="project" value="UniProtKB-KW"/>
</dbReference>
<evidence type="ECO:0000256" key="9">
    <source>
        <dbReference type="ARBA" id="ARBA00022960"/>
    </source>
</evidence>
<dbReference type="SUPFAM" id="SSF141523">
    <property type="entry name" value="L,D-transpeptidase catalytic domain-like"/>
    <property type="match status" value="1"/>
</dbReference>
<comment type="subcellular location">
    <subcellularLocation>
        <location evidence="1">Periplasm</location>
    </subcellularLocation>
</comment>
<proteinExistence type="inferred from homology"/>
<comment type="pathway">
    <text evidence="2 12">Cell wall biogenesis; peptidoglycan biosynthesis.</text>
</comment>
<evidence type="ECO:0000259" key="14">
    <source>
        <dbReference type="PROSITE" id="PS52029"/>
    </source>
</evidence>
<gene>
    <name evidence="15" type="primary">ybiS</name>
</gene>
<evidence type="ECO:0000256" key="4">
    <source>
        <dbReference type="ARBA" id="ARBA00022676"/>
    </source>
</evidence>
<dbReference type="InterPro" id="IPR038063">
    <property type="entry name" value="Transpep_catalytic_dom"/>
</dbReference>
<dbReference type="InterPro" id="IPR005490">
    <property type="entry name" value="LD_TPept_cat_dom"/>
</dbReference>
<dbReference type="AlphaFoldDB" id="D2XN98"/>
<dbReference type="UniPathway" id="UPA00219"/>
<organism evidence="15">
    <name type="scientific">Candidatus Blochmannia castaneus</name>
    <name type="common">nom. nud.</name>
    <dbReference type="NCBI Taxonomy" id="101530"/>
    <lineage>
        <taxon>Bacteria</taxon>
        <taxon>Pseudomonadati</taxon>
        <taxon>Pseudomonadota</taxon>
        <taxon>Gammaproteobacteria</taxon>
        <taxon>Enterobacterales</taxon>
        <taxon>Enterobacteriaceae</taxon>
        <taxon>ant endosymbionts</taxon>
        <taxon>Candidatus Blochmanniella</taxon>
    </lineage>
</organism>
<dbReference type="Pfam" id="PF03734">
    <property type="entry name" value="YkuD"/>
    <property type="match status" value="1"/>
</dbReference>
<evidence type="ECO:0000313" key="15">
    <source>
        <dbReference type="EMBL" id="ADA82687.1"/>
    </source>
</evidence>
<dbReference type="PANTHER" id="PTHR30582:SF31">
    <property type="entry name" value="L,D-TRANSPEPTIDASE YBIS-RELATED"/>
    <property type="match status" value="1"/>
</dbReference>
<feature type="active site" description="Nucleophile" evidence="12">
    <location>
        <position position="210"/>
    </location>
</feature>
<evidence type="ECO:0000256" key="11">
    <source>
        <dbReference type="ARBA" id="ARBA00023316"/>
    </source>
</evidence>
<dbReference type="GO" id="GO:0008360">
    <property type="term" value="P:regulation of cell shape"/>
    <property type="evidence" value="ECO:0007669"/>
    <property type="project" value="UniProtKB-UniRule"/>
</dbReference>
<keyword evidence="7" id="KW-0574">Periplasm</keyword>
<keyword evidence="13" id="KW-0472">Membrane</keyword>
<dbReference type="Pfam" id="PF17969">
    <property type="entry name" value="Ldt_C"/>
    <property type="match status" value="1"/>
</dbReference>
<keyword evidence="9 12" id="KW-0133">Cell shape</keyword>
<evidence type="ECO:0000256" key="8">
    <source>
        <dbReference type="ARBA" id="ARBA00022801"/>
    </source>
</evidence>
<dbReference type="GO" id="GO:0071972">
    <property type="term" value="F:peptidoglycan L,D-transpeptidase activity"/>
    <property type="evidence" value="ECO:0007669"/>
    <property type="project" value="TreeGrafter"/>
</dbReference>
<dbReference type="GO" id="GO:0005576">
    <property type="term" value="C:extracellular region"/>
    <property type="evidence" value="ECO:0007669"/>
    <property type="project" value="TreeGrafter"/>
</dbReference>
<dbReference type="InterPro" id="IPR041597">
    <property type="entry name" value="Ldt_C"/>
</dbReference>
<dbReference type="GO" id="GO:0071555">
    <property type="term" value="P:cell wall organization"/>
    <property type="evidence" value="ECO:0007669"/>
    <property type="project" value="UniProtKB-UniRule"/>
</dbReference>
<evidence type="ECO:0000256" key="10">
    <source>
        <dbReference type="ARBA" id="ARBA00022984"/>
    </source>
</evidence>
<protein>
    <submittedName>
        <fullName evidence="15">L,D-transpeptidase</fullName>
    </submittedName>
</protein>
<evidence type="ECO:0000256" key="6">
    <source>
        <dbReference type="ARBA" id="ARBA00022729"/>
    </source>
</evidence>
<evidence type="ECO:0000256" key="12">
    <source>
        <dbReference type="PROSITE-ProRule" id="PRU01373"/>
    </source>
</evidence>
<dbReference type="GO" id="GO:0018104">
    <property type="term" value="P:peptidoglycan-protein cross-linking"/>
    <property type="evidence" value="ECO:0007669"/>
    <property type="project" value="TreeGrafter"/>
</dbReference>
<dbReference type="EMBL" id="GU219485">
    <property type="protein sequence ID" value="ADA82687.1"/>
    <property type="molecule type" value="Genomic_DNA"/>
</dbReference>
<comment type="similarity">
    <text evidence="3">Belongs to the YkuD family.</text>
</comment>
<keyword evidence="5" id="KW-0808">Transferase</keyword>
<feature type="domain" description="L,D-TPase catalytic" evidence="14">
    <location>
        <begin position="99"/>
        <end position="234"/>
    </location>
</feature>
<evidence type="ECO:0000256" key="7">
    <source>
        <dbReference type="ARBA" id="ARBA00022764"/>
    </source>
</evidence>
<feature type="transmembrane region" description="Helical" evidence="13">
    <location>
        <begin position="6"/>
        <end position="29"/>
    </location>
</feature>
<evidence type="ECO:0000256" key="1">
    <source>
        <dbReference type="ARBA" id="ARBA00004418"/>
    </source>
</evidence>
<keyword evidence="13" id="KW-0812">Transmembrane</keyword>
<dbReference type="CDD" id="cd16913">
    <property type="entry name" value="YkuD_like"/>
    <property type="match status" value="1"/>
</dbReference>
<evidence type="ECO:0000256" key="5">
    <source>
        <dbReference type="ARBA" id="ARBA00022679"/>
    </source>
</evidence>
<keyword evidence="11 12" id="KW-0961">Cell wall biogenesis/degradation</keyword>
<accession>D2XN98</accession>
<dbReference type="PROSITE" id="PS52029">
    <property type="entry name" value="LD_TPASE"/>
    <property type="match status" value="1"/>
</dbReference>
<keyword evidence="8" id="KW-0378">Hydrolase</keyword>
<evidence type="ECO:0000256" key="13">
    <source>
        <dbReference type="SAM" id="Phobius"/>
    </source>
</evidence>
<keyword evidence="4" id="KW-0328">Glycosyltransferase</keyword>
<evidence type="ECO:0000256" key="2">
    <source>
        <dbReference type="ARBA" id="ARBA00004752"/>
    </source>
</evidence>
<evidence type="ECO:0000256" key="3">
    <source>
        <dbReference type="ARBA" id="ARBA00005992"/>
    </source>
</evidence>
<dbReference type="Gene3D" id="2.40.440.10">
    <property type="entry name" value="L,D-transpeptidase catalytic domain-like"/>
    <property type="match status" value="1"/>
</dbReference>